<dbReference type="SUPFAM" id="SSF49265">
    <property type="entry name" value="Fibronectin type III"/>
    <property type="match status" value="1"/>
</dbReference>
<organism evidence="4 5">
    <name type="scientific">Mizuhopecten yessoensis</name>
    <name type="common">Japanese scallop</name>
    <name type="synonym">Patinopecten yessoensis</name>
    <dbReference type="NCBI Taxonomy" id="6573"/>
    <lineage>
        <taxon>Eukaryota</taxon>
        <taxon>Metazoa</taxon>
        <taxon>Spiralia</taxon>
        <taxon>Lophotrochozoa</taxon>
        <taxon>Mollusca</taxon>
        <taxon>Bivalvia</taxon>
        <taxon>Autobranchia</taxon>
        <taxon>Pteriomorphia</taxon>
        <taxon>Pectinida</taxon>
        <taxon>Pectinoidea</taxon>
        <taxon>Pectinidae</taxon>
        <taxon>Mizuhopecten</taxon>
    </lineage>
</organism>
<evidence type="ECO:0000256" key="2">
    <source>
        <dbReference type="SAM" id="SignalP"/>
    </source>
</evidence>
<feature type="chain" id="PRO_5012487874" description="Fibronectin type-III domain-containing protein" evidence="2">
    <location>
        <begin position="21"/>
        <end position="603"/>
    </location>
</feature>
<dbReference type="Proteomes" id="UP000242188">
    <property type="component" value="Unassembled WGS sequence"/>
</dbReference>
<evidence type="ECO:0000256" key="1">
    <source>
        <dbReference type="SAM" id="Phobius"/>
    </source>
</evidence>
<evidence type="ECO:0000313" key="5">
    <source>
        <dbReference type="Proteomes" id="UP000242188"/>
    </source>
</evidence>
<dbReference type="EMBL" id="NEDP02002867">
    <property type="protein sequence ID" value="OWF49984.1"/>
    <property type="molecule type" value="Genomic_DNA"/>
</dbReference>
<evidence type="ECO:0000313" key="4">
    <source>
        <dbReference type="EMBL" id="OWF49984.1"/>
    </source>
</evidence>
<keyword evidence="1" id="KW-0812">Transmembrane</keyword>
<keyword evidence="1" id="KW-1133">Transmembrane helix</keyword>
<name>A0A210QMM4_MIZYE</name>
<protein>
    <recommendedName>
        <fullName evidence="3">Fibronectin type-III domain-containing protein</fullName>
    </recommendedName>
</protein>
<dbReference type="SMART" id="SM00060">
    <property type="entry name" value="FN3"/>
    <property type="match status" value="2"/>
</dbReference>
<reference evidence="4 5" key="1">
    <citation type="journal article" date="2017" name="Nat. Ecol. Evol.">
        <title>Scallop genome provides insights into evolution of bilaterian karyotype and development.</title>
        <authorList>
            <person name="Wang S."/>
            <person name="Zhang J."/>
            <person name="Jiao W."/>
            <person name="Li J."/>
            <person name="Xun X."/>
            <person name="Sun Y."/>
            <person name="Guo X."/>
            <person name="Huan P."/>
            <person name="Dong B."/>
            <person name="Zhang L."/>
            <person name="Hu X."/>
            <person name="Sun X."/>
            <person name="Wang J."/>
            <person name="Zhao C."/>
            <person name="Wang Y."/>
            <person name="Wang D."/>
            <person name="Huang X."/>
            <person name="Wang R."/>
            <person name="Lv J."/>
            <person name="Li Y."/>
            <person name="Zhang Z."/>
            <person name="Liu B."/>
            <person name="Lu W."/>
            <person name="Hui Y."/>
            <person name="Liang J."/>
            <person name="Zhou Z."/>
            <person name="Hou R."/>
            <person name="Li X."/>
            <person name="Liu Y."/>
            <person name="Li H."/>
            <person name="Ning X."/>
            <person name="Lin Y."/>
            <person name="Zhao L."/>
            <person name="Xing Q."/>
            <person name="Dou J."/>
            <person name="Li Y."/>
            <person name="Mao J."/>
            <person name="Guo H."/>
            <person name="Dou H."/>
            <person name="Li T."/>
            <person name="Mu C."/>
            <person name="Jiang W."/>
            <person name="Fu Q."/>
            <person name="Fu X."/>
            <person name="Miao Y."/>
            <person name="Liu J."/>
            <person name="Yu Q."/>
            <person name="Li R."/>
            <person name="Liao H."/>
            <person name="Li X."/>
            <person name="Kong Y."/>
            <person name="Jiang Z."/>
            <person name="Chourrout D."/>
            <person name="Li R."/>
            <person name="Bao Z."/>
        </authorList>
    </citation>
    <scope>NUCLEOTIDE SEQUENCE [LARGE SCALE GENOMIC DNA]</scope>
    <source>
        <strain evidence="4 5">PY_sf001</strain>
    </source>
</reference>
<dbReference type="InterPro" id="IPR003961">
    <property type="entry name" value="FN3_dom"/>
</dbReference>
<feature type="transmembrane region" description="Helical" evidence="1">
    <location>
        <begin position="542"/>
        <end position="561"/>
    </location>
</feature>
<keyword evidence="2" id="KW-0732">Signal</keyword>
<keyword evidence="5" id="KW-1185">Reference proteome</keyword>
<dbReference type="InterPro" id="IPR036116">
    <property type="entry name" value="FN3_sf"/>
</dbReference>
<dbReference type="STRING" id="6573.A0A210QMM4"/>
<dbReference type="PROSITE" id="PS50853">
    <property type="entry name" value="FN3"/>
    <property type="match status" value="1"/>
</dbReference>
<accession>A0A210QMM4</accession>
<sequence>MMLDTISFVIFLTACYLSYAEQVFRNFSCVTNNWNINLTCDWTEPTGYGSGLTTSITWTFGNQKPSNCPSSTRSSCTWGLGGNGQSYDIDPDRHISICLQLITHNGVNVSREECHGIDIANEVKPAAVSSIKAVSTSPLCLDITWAHENTLDEKTFTLQLSSDRNNVTYEINSTEDPSSGYYYHVCNLTYNTNYTISVKTRPLNYDGLPTGYWSILSTTHKVTPKSVPSRPPELLPGAYTFGPVNIRGYRTTTVYWSALPRYSWNGENSSYVIRVSPMKPCRQQTLHLQQVEAFCKFKILSNCSYHIFVWSKNEIGRSGESSKMHIEDKGLNLPQDIFINAKIYSEEVEISWKPHAMANLMTVYWCEVNPARSCSSGFYHKTVSSRHNSTSVYLKGFSEEAYIFGVSAESKQHGKIVSSGFQWTDCSTILPRVFRSPRIHFRGFPKEEMVAVSWAYSYCNNLILKELRHRTNYQVKISTSTQRYNQLLKGNASFVNLYNIPSGVEVCVSITARLNHSSQLASPFTCYTQGQDGGSKFPVNTIALVLCSIIGLFAVMLLACITRASSPRQLLNGEGQHMRQLNIQACDTLGKCQRIQVDQQRYI</sequence>
<dbReference type="InterPro" id="IPR013783">
    <property type="entry name" value="Ig-like_fold"/>
</dbReference>
<gene>
    <name evidence="4" type="ORF">KP79_PYT07963</name>
</gene>
<dbReference type="OrthoDB" id="6067164at2759"/>
<proteinExistence type="predicted"/>
<feature type="signal peptide" evidence="2">
    <location>
        <begin position="1"/>
        <end position="20"/>
    </location>
</feature>
<feature type="domain" description="Fibronectin type-III" evidence="3">
    <location>
        <begin position="127"/>
        <end position="226"/>
    </location>
</feature>
<keyword evidence="1" id="KW-0472">Membrane</keyword>
<dbReference type="AlphaFoldDB" id="A0A210QMM4"/>
<dbReference type="Gene3D" id="2.60.40.10">
    <property type="entry name" value="Immunoglobulins"/>
    <property type="match status" value="2"/>
</dbReference>
<comment type="caution">
    <text evidence="4">The sequence shown here is derived from an EMBL/GenBank/DDBJ whole genome shotgun (WGS) entry which is preliminary data.</text>
</comment>
<evidence type="ECO:0000259" key="3">
    <source>
        <dbReference type="PROSITE" id="PS50853"/>
    </source>
</evidence>